<dbReference type="Pfam" id="PF22677">
    <property type="entry name" value="Ble-like_N"/>
    <property type="match status" value="1"/>
</dbReference>
<accession>A0ABZ2LRK2</accession>
<sequence length="136" mass="15375">MSRKLFLNLAVHDLDKSTAFFAELGFSFEPRFTNRDATCVIVNEHAYVLLLAEKRFKDFTKKALVDSTASAEAIIALSVDSRQHVDDMVKKALAAGATPANDPQDHGFMYGWRFQDLDGHLWETFWMDPNHSARPA</sequence>
<reference evidence="2 3" key="1">
    <citation type="submission" date="2021-12" db="EMBL/GenBank/DDBJ databases">
        <title>Discovery of the Pendulisporaceae a myxobacterial family with distinct sporulation behavior and unique specialized metabolism.</title>
        <authorList>
            <person name="Garcia R."/>
            <person name="Popoff A."/>
            <person name="Bader C.D."/>
            <person name="Loehr J."/>
            <person name="Walesch S."/>
            <person name="Walt C."/>
            <person name="Boldt J."/>
            <person name="Bunk B."/>
            <person name="Haeckl F.J.F.P.J."/>
            <person name="Gunesch A.P."/>
            <person name="Birkelbach J."/>
            <person name="Nuebel U."/>
            <person name="Pietschmann T."/>
            <person name="Bach T."/>
            <person name="Mueller R."/>
        </authorList>
    </citation>
    <scope>NUCLEOTIDE SEQUENCE [LARGE SCALE GENOMIC DNA]</scope>
    <source>
        <strain evidence="2 3">MSr11954</strain>
    </source>
</reference>
<evidence type="ECO:0000259" key="1">
    <source>
        <dbReference type="PROSITE" id="PS51819"/>
    </source>
</evidence>
<dbReference type="RefSeq" id="WP_394823166.1">
    <property type="nucleotide sequence ID" value="NZ_CP089984.1"/>
</dbReference>
<keyword evidence="2" id="KW-0560">Oxidoreductase</keyword>
<dbReference type="PANTHER" id="PTHR36503:SF2">
    <property type="entry name" value="BLR2408 PROTEIN"/>
    <property type="match status" value="1"/>
</dbReference>
<evidence type="ECO:0000313" key="2">
    <source>
        <dbReference type="EMBL" id="WXB13554.1"/>
    </source>
</evidence>
<protein>
    <submittedName>
        <fullName evidence="2">Glyoxalase/bleomycin resistance/extradiol dioxygenase family protein</fullName>
    </submittedName>
</protein>
<dbReference type="InterPro" id="IPR053863">
    <property type="entry name" value="Glyoxy/Ble-like_N"/>
</dbReference>
<dbReference type="GO" id="GO:0051213">
    <property type="term" value="F:dioxygenase activity"/>
    <property type="evidence" value="ECO:0007669"/>
    <property type="project" value="UniProtKB-KW"/>
</dbReference>
<evidence type="ECO:0000313" key="3">
    <source>
        <dbReference type="Proteomes" id="UP001370348"/>
    </source>
</evidence>
<dbReference type="Gene3D" id="3.10.180.10">
    <property type="entry name" value="2,3-Dihydroxybiphenyl 1,2-Dioxygenase, domain 1"/>
    <property type="match status" value="1"/>
</dbReference>
<organism evidence="2 3">
    <name type="scientific">Pendulispora albinea</name>
    <dbReference type="NCBI Taxonomy" id="2741071"/>
    <lineage>
        <taxon>Bacteria</taxon>
        <taxon>Pseudomonadati</taxon>
        <taxon>Myxococcota</taxon>
        <taxon>Myxococcia</taxon>
        <taxon>Myxococcales</taxon>
        <taxon>Sorangiineae</taxon>
        <taxon>Pendulisporaceae</taxon>
        <taxon>Pendulispora</taxon>
    </lineage>
</organism>
<dbReference type="EMBL" id="CP089984">
    <property type="protein sequence ID" value="WXB13554.1"/>
    <property type="molecule type" value="Genomic_DNA"/>
</dbReference>
<dbReference type="Proteomes" id="UP001370348">
    <property type="component" value="Chromosome"/>
</dbReference>
<proteinExistence type="predicted"/>
<keyword evidence="3" id="KW-1185">Reference proteome</keyword>
<dbReference type="SUPFAM" id="SSF54593">
    <property type="entry name" value="Glyoxalase/Bleomycin resistance protein/Dihydroxybiphenyl dioxygenase"/>
    <property type="match status" value="1"/>
</dbReference>
<dbReference type="InterPro" id="IPR037523">
    <property type="entry name" value="VOC_core"/>
</dbReference>
<feature type="domain" description="VOC" evidence="1">
    <location>
        <begin position="3"/>
        <end position="127"/>
    </location>
</feature>
<gene>
    <name evidence="2" type="ORF">LZC94_37635</name>
</gene>
<name>A0ABZ2LRK2_9BACT</name>
<keyword evidence="2" id="KW-0223">Dioxygenase</keyword>
<dbReference type="PROSITE" id="PS51819">
    <property type="entry name" value="VOC"/>
    <property type="match status" value="1"/>
</dbReference>
<dbReference type="InterPro" id="IPR029068">
    <property type="entry name" value="Glyas_Bleomycin-R_OHBP_Dase"/>
</dbReference>
<dbReference type="PANTHER" id="PTHR36503">
    <property type="entry name" value="BLR2520 PROTEIN"/>
    <property type="match status" value="1"/>
</dbReference>